<dbReference type="InterPro" id="IPR046166">
    <property type="entry name" value="DUF6168"/>
</dbReference>
<reference evidence="2 3" key="1">
    <citation type="submission" date="2019-08" db="EMBL/GenBank/DDBJ databases">
        <title>Genomes of Subsaximicrobium wynnwilliamsii strains.</title>
        <authorList>
            <person name="Bowman J.P."/>
        </authorList>
    </citation>
    <scope>NUCLEOTIDE SEQUENCE [LARGE SCALE GENOMIC DNA]</scope>
    <source>
        <strain evidence="2 3">2-80-2</strain>
    </source>
</reference>
<organism evidence="2 3">
    <name type="scientific">Subsaximicrobium wynnwilliamsii</name>
    <dbReference type="NCBI Taxonomy" id="291179"/>
    <lineage>
        <taxon>Bacteria</taxon>
        <taxon>Pseudomonadati</taxon>
        <taxon>Bacteroidota</taxon>
        <taxon>Flavobacteriia</taxon>
        <taxon>Flavobacteriales</taxon>
        <taxon>Flavobacteriaceae</taxon>
        <taxon>Subsaximicrobium</taxon>
    </lineage>
</organism>
<keyword evidence="1" id="KW-0812">Transmembrane</keyword>
<keyword evidence="1" id="KW-1133">Transmembrane helix</keyword>
<dbReference type="OrthoDB" id="1179143at2"/>
<dbReference type="Pfam" id="PF19665">
    <property type="entry name" value="DUF6168"/>
    <property type="match status" value="1"/>
</dbReference>
<keyword evidence="3" id="KW-1185">Reference proteome</keyword>
<sequence>MINAVLKYALYFTLAFAVVYTFQKIVMRDNPEAMRYDYLSVNAFFALTSYVICVLFDVLSGKKILKQQLGYAYLPTLFVKVGLFYLLFKNSIFELANLTLIERLNLLIPLFLFLILEVILMARILAKNNN</sequence>
<feature type="transmembrane region" description="Helical" evidence="1">
    <location>
        <begin position="9"/>
        <end position="26"/>
    </location>
</feature>
<gene>
    <name evidence="2" type="ORF">ESY86_07770</name>
</gene>
<accession>A0A5C6ZK17</accession>
<comment type="caution">
    <text evidence="2">The sequence shown here is derived from an EMBL/GenBank/DDBJ whole genome shotgun (WGS) entry which is preliminary data.</text>
</comment>
<proteinExistence type="predicted"/>
<feature type="transmembrane region" description="Helical" evidence="1">
    <location>
        <begin position="38"/>
        <end position="59"/>
    </location>
</feature>
<dbReference type="EMBL" id="VORO01000006">
    <property type="protein sequence ID" value="TXD89671.1"/>
    <property type="molecule type" value="Genomic_DNA"/>
</dbReference>
<feature type="transmembrane region" description="Helical" evidence="1">
    <location>
        <begin position="71"/>
        <end position="88"/>
    </location>
</feature>
<evidence type="ECO:0000313" key="3">
    <source>
        <dbReference type="Proteomes" id="UP000321578"/>
    </source>
</evidence>
<name>A0A5C6ZK17_9FLAO</name>
<feature type="transmembrane region" description="Helical" evidence="1">
    <location>
        <begin position="108"/>
        <end position="126"/>
    </location>
</feature>
<keyword evidence="1" id="KW-0472">Membrane</keyword>
<dbReference type="Proteomes" id="UP000321578">
    <property type="component" value="Unassembled WGS sequence"/>
</dbReference>
<evidence type="ECO:0000256" key="1">
    <source>
        <dbReference type="SAM" id="Phobius"/>
    </source>
</evidence>
<protein>
    <submittedName>
        <fullName evidence="2">Uncharacterized protein</fullName>
    </submittedName>
</protein>
<dbReference type="RefSeq" id="WP_147086029.1">
    <property type="nucleotide sequence ID" value="NZ_VORM01000019.1"/>
</dbReference>
<dbReference type="AlphaFoldDB" id="A0A5C6ZK17"/>
<evidence type="ECO:0000313" key="2">
    <source>
        <dbReference type="EMBL" id="TXD89671.1"/>
    </source>
</evidence>